<proteinExistence type="predicted"/>
<evidence type="ECO:0000259" key="1">
    <source>
        <dbReference type="Pfam" id="PF18804"/>
    </source>
</evidence>
<dbReference type="InterPro" id="IPR040564">
    <property type="entry name" value="CxC3-like"/>
</dbReference>
<comment type="caution">
    <text evidence="2">The sequence shown here is derived from an EMBL/GenBank/DDBJ whole genome shotgun (WGS) entry which is preliminary data.</text>
</comment>
<evidence type="ECO:0000313" key="3">
    <source>
        <dbReference type="Proteomes" id="UP000440578"/>
    </source>
</evidence>
<dbReference type="EMBL" id="VIIS01001586">
    <property type="protein sequence ID" value="KAF0296002.1"/>
    <property type="molecule type" value="Genomic_DNA"/>
</dbReference>
<sequence length="452" mass="50864">MQASSAMVIVITLQGRFDLHVPVWLCATCGITTEVSHIDLVRCGFYRASPVRLSTVIHEDVFIMWQKLRSRSPGTSLTAYISSLEELGKTYGCDRPVDFERLEKAFTEWTCIQFELQGLQGSDFMACEACGAEPRCVHLDGNAKVYRYRSSGSSEMESAYHVGTFIEDRDAVNAHVDKMKSVTKITFGGFWRDGSGWSIMETTEIANAFLSRAANTTKYMTAAQRNDALTGMVLKYNEEKHERMPRLLVSRLQDAEKRIPELQCTLTSLLDEHGVSQDRIAALVEDLRNLARALSSRDVQSDGRNLENAIEMTSDSLRVRLAAVTNVASSAKQRRRCRRLATTDKARLAKLLKRYERETGENVAMADAVEGVFPWHVQPTESGGLTLSVKRAICDTHMRLQRSLEELGIVREEMERLLNHSRTAIAQLIHTLKDEMSAHCDEDEEQKAECSV</sequence>
<protein>
    <recommendedName>
        <fullName evidence="1">CxC3 like cysteine cluster domain-containing protein</fullName>
    </recommendedName>
</protein>
<keyword evidence="3" id="KW-1185">Reference proteome</keyword>
<dbReference type="Pfam" id="PF18804">
    <property type="entry name" value="CxC3"/>
    <property type="match status" value="1"/>
</dbReference>
<dbReference type="PANTHER" id="PTHR33104">
    <property type="entry name" value="SI:DKEY-29D5.2"/>
    <property type="match status" value="1"/>
</dbReference>
<evidence type="ECO:0000313" key="2">
    <source>
        <dbReference type="EMBL" id="KAF0296001.1"/>
    </source>
</evidence>
<dbReference type="EMBL" id="VIIS01001586">
    <property type="protein sequence ID" value="KAF0296001.1"/>
    <property type="molecule type" value="Genomic_DNA"/>
</dbReference>
<gene>
    <name evidence="2" type="ORF">FJT64_006529</name>
</gene>
<organism evidence="2 3">
    <name type="scientific">Amphibalanus amphitrite</name>
    <name type="common">Striped barnacle</name>
    <name type="synonym">Balanus amphitrite</name>
    <dbReference type="NCBI Taxonomy" id="1232801"/>
    <lineage>
        <taxon>Eukaryota</taxon>
        <taxon>Metazoa</taxon>
        <taxon>Ecdysozoa</taxon>
        <taxon>Arthropoda</taxon>
        <taxon>Crustacea</taxon>
        <taxon>Multicrustacea</taxon>
        <taxon>Cirripedia</taxon>
        <taxon>Thoracica</taxon>
        <taxon>Thoracicalcarea</taxon>
        <taxon>Balanomorpha</taxon>
        <taxon>Balanoidea</taxon>
        <taxon>Balanidae</taxon>
        <taxon>Amphibalaninae</taxon>
        <taxon>Amphibalanus</taxon>
    </lineage>
</organism>
<accession>A0A6A4W2F3</accession>
<dbReference type="Proteomes" id="UP000440578">
    <property type="component" value="Unassembled WGS sequence"/>
</dbReference>
<name>A0A6A4W2F3_AMPAM</name>
<dbReference type="PANTHER" id="PTHR33104:SF2">
    <property type="entry name" value="CXC3 LIKE CYSTEINE CLUSTER DOMAIN-CONTAINING PROTEIN"/>
    <property type="match status" value="1"/>
</dbReference>
<feature type="domain" description="CxC3 like cysteine cluster" evidence="1">
    <location>
        <begin position="3"/>
        <end position="88"/>
    </location>
</feature>
<dbReference type="AlphaFoldDB" id="A0A6A4W2F3"/>
<dbReference type="OrthoDB" id="5988971at2759"/>
<reference evidence="2 3" key="1">
    <citation type="submission" date="2019-07" db="EMBL/GenBank/DDBJ databases">
        <title>Draft genome assembly of a fouling barnacle, Amphibalanus amphitrite (Darwin, 1854): The first reference genome for Thecostraca.</title>
        <authorList>
            <person name="Kim W."/>
        </authorList>
    </citation>
    <scope>NUCLEOTIDE SEQUENCE [LARGE SCALE GENOMIC DNA]</scope>
    <source>
        <strain evidence="2">SNU_AA5</strain>
        <tissue evidence="2">Soma without cirri and trophi</tissue>
    </source>
</reference>